<feature type="domain" description="Sodium/calcium exchanger membrane region" evidence="9">
    <location>
        <begin position="642"/>
        <end position="800"/>
    </location>
</feature>
<evidence type="ECO:0000256" key="3">
    <source>
        <dbReference type="ARBA" id="ARBA00022448"/>
    </source>
</evidence>
<dbReference type="Pfam" id="PF01699">
    <property type="entry name" value="Na_Ca_ex"/>
    <property type="match status" value="2"/>
</dbReference>
<gene>
    <name evidence="10" type="ORF">INT44_005483</name>
</gene>
<dbReference type="PANTHER" id="PTHR12266:SF0">
    <property type="entry name" value="MITOCHONDRIAL SODIUM_CALCIUM EXCHANGER PROTEIN"/>
    <property type="match status" value="1"/>
</dbReference>
<feature type="transmembrane region" description="Helical" evidence="8">
    <location>
        <begin position="605"/>
        <end position="625"/>
    </location>
</feature>
<dbReference type="PANTHER" id="PTHR12266">
    <property type="entry name" value="NA+/CA2+ K+ INDEPENDENT EXCHANGER"/>
    <property type="match status" value="1"/>
</dbReference>
<feature type="region of interest" description="Disordered" evidence="7">
    <location>
        <begin position="363"/>
        <end position="416"/>
    </location>
</feature>
<comment type="subcellular location">
    <subcellularLocation>
        <location evidence="1">Membrane</location>
        <topology evidence="1">Multi-pass membrane protein</topology>
    </subcellularLocation>
</comment>
<feature type="compositionally biased region" description="Polar residues" evidence="7">
    <location>
        <begin position="298"/>
        <end position="316"/>
    </location>
</feature>
<organism evidence="10 11">
    <name type="scientific">Umbelopsis vinacea</name>
    <dbReference type="NCBI Taxonomy" id="44442"/>
    <lineage>
        <taxon>Eukaryota</taxon>
        <taxon>Fungi</taxon>
        <taxon>Fungi incertae sedis</taxon>
        <taxon>Mucoromycota</taxon>
        <taxon>Mucoromycotina</taxon>
        <taxon>Umbelopsidomycetes</taxon>
        <taxon>Umbelopsidales</taxon>
        <taxon>Umbelopsidaceae</taxon>
        <taxon>Umbelopsis</taxon>
    </lineage>
</organism>
<evidence type="ECO:0000256" key="2">
    <source>
        <dbReference type="ARBA" id="ARBA00008170"/>
    </source>
</evidence>
<evidence type="ECO:0000313" key="11">
    <source>
        <dbReference type="Proteomes" id="UP000612746"/>
    </source>
</evidence>
<feature type="transmembrane region" description="Helical" evidence="8">
    <location>
        <begin position="663"/>
        <end position="686"/>
    </location>
</feature>
<dbReference type="AlphaFoldDB" id="A0A8H7UPZ6"/>
<evidence type="ECO:0000256" key="5">
    <source>
        <dbReference type="ARBA" id="ARBA00022989"/>
    </source>
</evidence>
<dbReference type="Proteomes" id="UP000612746">
    <property type="component" value="Unassembled WGS sequence"/>
</dbReference>
<dbReference type="GO" id="GO:0006874">
    <property type="term" value="P:intracellular calcium ion homeostasis"/>
    <property type="evidence" value="ECO:0007669"/>
    <property type="project" value="TreeGrafter"/>
</dbReference>
<keyword evidence="11" id="KW-1185">Reference proteome</keyword>
<feature type="compositionally biased region" description="Polar residues" evidence="7">
    <location>
        <begin position="368"/>
        <end position="379"/>
    </location>
</feature>
<reference evidence="10" key="1">
    <citation type="submission" date="2020-12" db="EMBL/GenBank/DDBJ databases">
        <title>Metabolic potential, ecology and presence of endohyphal bacteria is reflected in genomic diversity of Mucoromycotina.</title>
        <authorList>
            <person name="Muszewska A."/>
            <person name="Okrasinska A."/>
            <person name="Steczkiewicz K."/>
            <person name="Drgas O."/>
            <person name="Orlowska M."/>
            <person name="Perlinska-Lenart U."/>
            <person name="Aleksandrzak-Piekarczyk T."/>
            <person name="Szatraj K."/>
            <person name="Zielenkiewicz U."/>
            <person name="Pilsyk S."/>
            <person name="Malc E."/>
            <person name="Mieczkowski P."/>
            <person name="Kruszewska J.S."/>
            <person name="Biernat P."/>
            <person name="Pawlowska J."/>
        </authorList>
    </citation>
    <scope>NUCLEOTIDE SEQUENCE</scope>
    <source>
        <strain evidence="10">WA0000051536</strain>
    </source>
</reference>
<keyword evidence="4 8" id="KW-0812">Transmembrane</keyword>
<keyword evidence="6 8" id="KW-0472">Membrane</keyword>
<evidence type="ECO:0000256" key="6">
    <source>
        <dbReference type="ARBA" id="ARBA00023136"/>
    </source>
</evidence>
<feature type="compositionally biased region" description="Acidic residues" evidence="7">
    <location>
        <begin position="178"/>
        <end position="193"/>
    </location>
</feature>
<name>A0A8H7UPZ6_9FUNG</name>
<dbReference type="GO" id="GO:0008324">
    <property type="term" value="F:monoatomic cation transmembrane transporter activity"/>
    <property type="evidence" value="ECO:0007669"/>
    <property type="project" value="TreeGrafter"/>
</dbReference>
<feature type="transmembrane region" description="Helical" evidence="8">
    <location>
        <begin position="74"/>
        <end position="94"/>
    </location>
</feature>
<feature type="transmembrane region" description="Helical" evidence="8">
    <location>
        <begin position="509"/>
        <end position="529"/>
    </location>
</feature>
<comment type="similarity">
    <text evidence="2">Belongs to the Ca(2+):cation antiporter (CaCA) (TC 2.A.19) family.</text>
</comment>
<dbReference type="InterPro" id="IPR051359">
    <property type="entry name" value="CaCA_antiporter"/>
</dbReference>
<dbReference type="InterPro" id="IPR004837">
    <property type="entry name" value="NaCa_Exmemb"/>
</dbReference>
<dbReference type="EMBL" id="JAEPRA010000003">
    <property type="protein sequence ID" value="KAG2187793.1"/>
    <property type="molecule type" value="Genomic_DNA"/>
</dbReference>
<evidence type="ECO:0000259" key="9">
    <source>
        <dbReference type="Pfam" id="PF01699"/>
    </source>
</evidence>
<feature type="region of interest" description="Disordered" evidence="7">
    <location>
        <begin position="175"/>
        <end position="201"/>
    </location>
</feature>
<comment type="caution">
    <text evidence="10">The sequence shown here is derived from an EMBL/GenBank/DDBJ whole genome shotgun (WGS) entry which is preliminary data.</text>
</comment>
<protein>
    <recommendedName>
        <fullName evidence="9">Sodium/calcium exchanger membrane region domain-containing protein</fullName>
    </recommendedName>
</protein>
<dbReference type="InterPro" id="IPR044880">
    <property type="entry name" value="NCX_ion-bd_dom_sf"/>
</dbReference>
<dbReference type="GO" id="GO:0016020">
    <property type="term" value="C:membrane"/>
    <property type="evidence" value="ECO:0007669"/>
    <property type="project" value="UniProtKB-SubCell"/>
</dbReference>
<feature type="transmembrane region" description="Helical" evidence="8">
    <location>
        <begin position="100"/>
        <end position="123"/>
    </location>
</feature>
<evidence type="ECO:0000256" key="8">
    <source>
        <dbReference type="SAM" id="Phobius"/>
    </source>
</evidence>
<feature type="region of interest" description="Disordered" evidence="7">
    <location>
        <begin position="294"/>
        <end position="324"/>
    </location>
</feature>
<proteinExistence type="inferred from homology"/>
<keyword evidence="5 8" id="KW-1133">Transmembrane helix</keyword>
<feature type="transmembrane region" description="Helical" evidence="8">
    <location>
        <begin position="42"/>
        <end position="65"/>
    </location>
</feature>
<feature type="compositionally biased region" description="Low complexity" evidence="7">
    <location>
        <begin position="399"/>
        <end position="409"/>
    </location>
</feature>
<evidence type="ECO:0000256" key="7">
    <source>
        <dbReference type="SAM" id="MobiDB-lite"/>
    </source>
</evidence>
<evidence type="ECO:0000256" key="1">
    <source>
        <dbReference type="ARBA" id="ARBA00004141"/>
    </source>
</evidence>
<sequence length="807" mass="89017">MGGYFGITHIFFKAGVTFLAFGNASPDLFTTFSALNSGSGSLAVGELVGAAFFIVTVVAGGMAIIQPFRAKRVVILRDVTFFTGAVTIVGWIVYDQKIYLYEAVGLILYYALYVVVVVGSVWWKSKRSPKVVLQPADEAPISPLLVVTENTPLISKDSINPTVRTRKAPKVVVFEPPHEEEEEEGDDDDDEEEAREHVGHLGHIIRPVSPKMMRRISLRIDTNNLPTSDGLHAPISSKSYRPPLTPRVGIRPSIFGAIEFRNALNAAQHANMQLKNDLLESRHRRNLSMPSYMFPVRSATSPSDLESQTSESSAQKRANKHKRPSDLADMVIASQEHNHSPSSEESIGVAEDYFGSVNRLTSYHHQKSSPPTQFTSNHLMESPTYGLAPPQRTEDDNLLHSSPPHSSPLGLKISTDNLAPGYSPRSALSRSASAMSTRSSPSIRSVMSEITAQEERPSYLANTKWAKKIIFCWRSFEKRHQGICEILSEVWRTLFPTLQNWHTKSITNIASSILAIPIVFLLEITLPVVEDDTLRVDDMVIPIKTDDDQSSDTLGIEANEFLVDANELDDPFEEPVDQKWLKWQVVLQSVCAPSFVALSLHINDVIALNDIIYGVMVGICLALMVNASTKSHKAPPWVKSLAFAGFIVALNWIYTVANEVVGLLQALGLILDISGAILGLTVFAMGNSLGDLVANMSMAKMGLPNMAISACYAGPLLKANHDRRIADMVLGLGCAATYRVWVTGETYELELAPTIVISSIGLLLVLITTIVVTYFNHYKIDRWIGMMWIGIYIVTTSFSIFMEVQKE</sequence>
<feature type="transmembrane region" description="Helical" evidence="8">
    <location>
        <begin position="637"/>
        <end position="657"/>
    </location>
</feature>
<accession>A0A8H7UPZ6</accession>
<feature type="transmembrane region" description="Helical" evidence="8">
    <location>
        <begin position="783"/>
        <end position="802"/>
    </location>
</feature>
<feature type="transmembrane region" description="Helical" evidence="8">
    <location>
        <begin position="754"/>
        <end position="776"/>
    </location>
</feature>
<evidence type="ECO:0000313" key="10">
    <source>
        <dbReference type="EMBL" id="KAG2187793.1"/>
    </source>
</evidence>
<dbReference type="OrthoDB" id="407410at2759"/>
<keyword evidence="3" id="KW-0813">Transport</keyword>
<dbReference type="Gene3D" id="1.20.1420.30">
    <property type="entry name" value="NCX, central ion-binding region"/>
    <property type="match status" value="2"/>
</dbReference>
<feature type="domain" description="Sodium/calcium exchanger membrane region" evidence="9">
    <location>
        <begin position="14"/>
        <end position="118"/>
    </location>
</feature>
<evidence type="ECO:0000256" key="4">
    <source>
        <dbReference type="ARBA" id="ARBA00022692"/>
    </source>
</evidence>